<name>A0AAE9PYV2_PAEPO</name>
<dbReference type="EMBL" id="CP097770">
    <property type="protein sequence ID" value="UZP76534.1"/>
    <property type="molecule type" value="Genomic_DNA"/>
</dbReference>
<sequence>MIGTNTSERSIHPALKKLKRSIDSVLTSDDKKYIARACRRMAM</sequence>
<proteinExistence type="predicted"/>
<reference evidence="1" key="1">
    <citation type="submission" date="2022-11" db="EMBL/GenBank/DDBJ databases">
        <authorList>
            <person name="Vasilchenko N.G."/>
            <person name="Prazdnova E.V."/>
            <person name="Gorovtsov A.V."/>
            <person name="Chistyakov V.A."/>
            <person name="Pak M.L."/>
        </authorList>
    </citation>
    <scope>NUCLEOTIDE SEQUENCE</scope>
    <source>
        <strain evidence="1">R 4.5</strain>
    </source>
</reference>
<gene>
    <name evidence="1" type="ORF">MF626_05965</name>
</gene>
<accession>A0AAE9PYV2</accession>
<organism evidence="1">
    <name type="scientific">Paenibacillus polymyxa</name>
    <name type="common">Bacillus polymyxa</name>
    <dbReference type="NCBI Taxonomy" id="1406"/>
    <lineage>
        <taxon>Bacteria</taxon>
        <taxon>Bacillati</taxon>
        <taxon>Bacillota</taxon>
        <taxon>Bacilli</taxon>
        <taxon>Bacillales</taxon>
        <taxon>Paenibacillaceae</taxon>
        <taxon>Paenibacillus</taxon>
    </lineage>
</organism>
<dbReference type="AlphaFoldDB" id="A0AAE9PYV2"/>
<protein>
    <submittedName>
        <fullName evidence="1">Uncharacterized protein</fullName>
    </submittedName>
</protein>
<evidence type="ECO:0000313" key="1">
    <source>
        <dbReference type="EMBL" id="UZP76534.1"/>
    </source>
</evidence>